<feature type="compositionally biased region" description="Acidic residues" evidence="1">
    <location>
        <begin position="60"/>
        <end position="70"/>
    </location>
</feature>
<name>A0ABQ5D8Y5_9ASTR</name>
<protein>
    <submittedName>
        <fullName evidence="3">Ribonuclease H-like domain-containing protein</fullName>
    </submittedName>
</protein>
<keyword evidence="4" id="KW-1185">Reference proteome</keyword>
<dbReference type="CDD" id="cd09272">
    <property type="entry name" value="RNase_HI_RT_Ty1"/>
    <property type="match status" value="1"/>
</dbReference>
<reference evidence="3" key="1">
    <citation type="journal article" date="2022" name="Int. J. Mol. Sci.">
        <title>Draft Genome of Tanacetum Coccineum: Genomic Comparison of Closely Related Tanacetum-Family Plants.</title>
        <authorList>
            <person name="Yamashiro T."/>
            <person name="Shiraishi A."/>
            <person name="Nakayama K."/>
            <person name="Satake H."/>
        </authorList>
    </citation>
    <scope>NUCLEOTIDE SEQUENCE</scope>
</reference>
<dbReference type="Gene3D" id="3.30.420.10">
    <property type="entry name" value="Ribonuclease H-like superfamily/Ribonuclease H"/>
    <property type="match status" value="1"/>
</dbReference>
<evidence type="ECO:0000259" key="2">
    <source>
        <dbReference type="Pfam" id="PF07727"/>
    </source>
</evidence>
<feature type="domain" description="Reverse transcriptase Ty1/copia-type" evidence="2">
    <location>
        <begin position="215"/>
        <end position="440"/>
    </location>
</feature>
<dbReference type="InterPro" id="IPR043502">
    <property type="entry name" value="DNA/RNA_pol_sf"/>
</dbReference>
<accession>A0ABQ5D8Y5</accession>
<dbReference type="Pfam" id="PF07727">
    <property type="entry name" value="RVT_2"/>
    <property type="match status" value="1"/>
</dbReference>
<proteinExistence type="predicted"/>
<gene>
    <name evidence="3" type="ORF">Tco_0925251</name>
</gene>
<evidence type="ECO:0000313" key="3">
    <source>
        <dbReference type="EMBL" id="GJT34832.1"/>
    </source>
</evidence>
<evidence type="ECO:0000256" key="1">
    <source>
        <dbReference type="SAM" id="MobiDB-lite"/>
    </source>
</evidence>
<comment type="caution">
    <text evidence="3">The sequence shown here is derived from an EMBL/GenBank/DDBJ whole genome shotgun (WGS) entry which is preliminary data.</text>
</comment>
<dbReference type="InterPro" id="IPR036397">
    <property type="entry name" value="RNaseH_sf"/>
</dbReference>
<dbReference type="SUPFAM" id="SSF56672">
    <property type="entry name" value="DNA/RNA polymerases"/>
    <property type="match status" value="1"/>
</dbReference>
<dbReference type="Proteomes" id="UP001151760">
    <property type="component" value="Unassembled WGS sequence"/>
</dbReference>
<dbReference type="SUPFAM" id="SSF53098">
    <property type="entry name" value="Ribonuclease H-like"/>
    <property type="match status" value="1"/>
</dbReference>
<dbReference type="EMBL" id="BQNB010014998">
    <property type="protein sequence ID" value="GJT34832.1"/>
    <property type="molecule type" value="Genomic_DNA"/>
</dbReference>
<dbReference type="PANTHER" id="PTHR11439">
    <property type="entry name" value="GAG-POL-RELATED RETROTRANSPOSON"/>
    <property type="match status" value="1"/>
</dbReference>
<dbReference type="PANTHER" id="PTHR11439:SF495">
    <property type="entry name" value="REVERSE TRANSCRIPTASE, RNA-DEPENDENT DNA POLYMERASE-RELATED"/>
    <property type="match status" value="1"/>
</dbReference>
<dbReference type="InterPro" id="IPR013103">
    <property type="entry name" value="RVT_2"/>
</dbReference>
<dbReference type="InterPro" id="IPR012337">
    <property type="entry name" value="RNaseH-like_sf"/>
</dbReference>
<organism evidence="3 4">
    <name type="scientific">Tanacetum coccineum</name>
    <dbReference type="NCBI Taxonomy" id="301880"/>
    <lineage>
        <taxon>Eukaryota</taxon>
        <taxon>Viridiplantae</taxon>
        <taxon>Streptophyta</taxon>
        <taxon>Embryophyta</taxon>
        <taxon>Tracheophyta</taxon>
        <taxon>Spermatophyta</taxon>
        <taxon>Magnoliopsida</taxon>
        <taxon>eudicotyledons</taxon>
        <taxon>Gunneridae</taxon>
        <taxon>Pentapetalae</taxon>
        <taxon>asterids</taxon>
        <taxon>campanulids</taxon>
        <taxon>Asterales</taxon>
        <taxon>Asteraceae</taxon>
        <taxon>Asteroideae</taxon>
        <taxon>Anthemideae</taxon>
        <taxon>Anthemidinae</taxon>
        <taxon>Tanacetum</taxon>
    </lineage>
</organism>
<feature type="region of interest" description="Disordered" evidence="1">
    <location>
        <begin position="45"/>
        <end position="86"/>
    </location>
</feature>
<reference evidence="3" key="2">
    <citation type="submission" date="2022-01" db="EMBL/GenBank/DDBJ databases">
        <authorList>
            <person name="Yamashiro T."/>
            <person name="Shiraishi A."/>
            <person name="Satake H."/>
            <person name="Nakayama K."/>
        </authorList>
    </citation>
    <scope>NUCLEOTIDE SEQUENCE</scope>
</reference>
<sequence>MNEFCGLKRIKREFSVARTPQQNEVAERKHMTLIEAARTMLADSLLPTSSISSSNKSSDEINEDDTADDAGGEKPVQKPSSKDQQTFKNVLDKMMDQEKDAKEQSNTVRKDTPVNAASALRTSNDVGPSFVPLGGSFPLDVNDLLDDPLMPDLEDTTEVPNTNILGSAYDNDDLDTYNSPYADQVMGAEANFNNMKPLTVQEPSKIAQALDDESWVEAMQKELLQFMIQKVWTLVDLPYSKKEEGIDYDELFAPVARIEAVWLFLAYASFMNFLVYHMDVKSAFFYGTIEEEVYVSQPPGFVDPEFPKKVYKVEKALYWLQQAPRAWYATLSTYLLDNGFYRGQIDKSLFIKRVKGDILLVQVYVDDIIFGSTKKSLCTDFEKIMHKRFQMSSMGELTFFLGLQVKQKKDGIFISQDKYVGEILKKFGFSSIRTASNPMETNKALTKDEDDEDVDIHLYRFQVQPKVSHLNAVKRIFIYLKGASLDRKSITGGCQFLGSRLISWQCKKETVVANSTTKVKYIGASHYCGQVLWIQNQMLDYGYNFMQTKIHGDNKNVMCVVKNPIYHSKIKHIEIRLHFIRDSYEKRLIQMVKIHTDHNVADLLTKAFYNDRNADFHHILDLLSSSSINFALTQIHAKVDGKAVVVSKSSVRRDLYLNDEDGTTCQTVNENFENLALMGYETAFDKLTVATHILRSTF</sequence>
<evidence type="ECO:0000313" key="4">
    <source>
        <dbReference type="Proteomes" id="UP001151760"/>
    </source>
</evidence>